<feature type="region of interest" description="Disordered" evidence="4">
    <location>
        <begin position="287"/>
        <end position="311"/>
    </location>
</feature>
<dbReference type="EMBL" id="KV417284">
    <property type="protein sequence ID" value="KZO96465.1"/>
    <property type="molecule type" value="Genomic_DNA"/>
</dbReference>
<dbReference type="PANTHER" id="PTHR23321">
    <property type="entry name" value="RIBOSOMAL PROTEIN S15, BACTERIAL AND ORGANELLAR"/>
    <property type="match status" value="1"/>
</dbReference>
<keyword evidence="2" id="KW-0689">Ribosomal protein</keyword>
<dbReference type="HAMAP" id="MF_01343_B">
    <property type="entry name" value="Ribosomal_uS15_B"/>
    <property type="match status" value="1"/>
</dbReference>
<dbReference type="GO" id="GO:0006412">
    <property type="term" value="P:translation"/>
    <property type="evidence" value="ECO:0007669"/>
    <property type="project" value="InterPro"/>
</dbReference>
<dbReference type="SMART" id="SM01387">
    <property type="entry name" value="Ribosomal_S15"/>
    <property type="match status" value="1"/>
</dbReference>
<comment type="similarity">
    <text evidence="1">Belongs to the universal ribosomal protein uS15 family.</text>
</comment>
<dbReference type="OrthoDB" id="441444at2759"/>
<feature type="compositionally biased region" description="Basic residues" evidence="4">
    <location>
        <begin position="299"/>
        <end position="311"/>
    </location>
</feature>
<gene>
    <name evidence="5" type="ORF">CALVIDRAFT_549703</name>
</gene>
<keyword evidence="6" id="KW-1185">Reference proteome</keyword>
<reference evidence="5 6" key="1">
    <citation type="journal article" date="2016" name="Mol. Biol. Evol.">
        <title>Comparative Genomics of Early-Diverging Mushroom-Forming Fungi Provides Insights into the Origins of Lignocellulose Decay Capabilities.</title>
        <authorList>
            <person name="Nagy L.G."/>
            <person name="Riley R."/>
            <person name="Tritt A."/>
            <person name="Adam C."/>
            <person name="Daum C."/>
            <person name="Floudas D."/>
            <person name="Sun H."/>
            <person name="Yadav J.S."/>
            <person name="Pangilinan J."/>
            <person name="Larsson K.H."/>
            <person name="Matsuura K."/>
            <person name="Barry K."/>
            <person name="Labutti K."/>
            <person name="Kuo R."/>
            <person name="Ohm R.A."/>
            <person name="Bhattacharya S.S."/>
            <person name="Shirouzu T."/>
            <person name="Yoshinaga Y."/>
            <person name="Martin F.M."/>
            <person name="Grigoriev I.V."/>
            <person name="Hibbett D.S."/>
        </authorList>
    </citation>
    <scope>NUCLEOTIDE SEQUENCE [LARGE SCALE GENOMIC DNA]</scope>
    <source>
        <strain evidence="5 6">TUFC12733</strain>
    </source>
</reference>
<protein>
    <recommendedName>
        <fullName evidence="7">S15/NS1 RNA-binding domain-containing protein</fullName>
    </recommendedName>
</protein>
<organism evidence="5 6">
    <name type="scientific">Calocera viscosa (strain TUFC12733)</name>
    <dbReference type="NCBI Taxonomy" id="1330018"/>
    <lineage>
        <taxon>Eukaryota</taxon>
        <taxon>Fungi</taxon>
        <taxon>Dikarya</taxon>
        <taxon>Basidiomycota</taxon>
        <taxon>Agaricomycotina</taxon>
        <taxon>Dacrymycetes</taxon>
        <taxon>Dacrymycetales</taxon>
        <taxon>Dacrymycetaceae</taxon>
        <taxon>Calocera</taxon>
    </lineage>
</organism>
<dbReference type="STRING" id="1330018.A0A167M918"/>
<dbReference type="GO" id="GO:0003735">
    <property type="term" value="F:structural constituent of ribosome"/>
    <property type="evidence" value="ECO:0007669"/>
    <property type="project" value="InterPro"/>
</dbReference>
<proteinExistence type="inferred from homology"/>
<dbReference type="InterPro" id="IPR009068">
    <property type="entry name" value="uS15_NS1_RNA-bd_sf"/>
</dbReference>
<dbReference type="GO" id="GO:0005737">
    <property type="term" value="C:cytoplasm"/>
    <property type="evidence" value="ECO:0007669"/>
    <property type="project" value="UniProtKB-ARBA"/>
</dbReference>
<dbReference type="PANTHER" id="PTHR23321:SF26">
    <property type="entry name" value="SMALL RIBOSOMAL SUBUNIT PROTEIN US15M"/>
    <property type="match status" value="1"/>
</dbReference>
<evidence type="ECO:0008006" key="7">
    <source>
        <dbReference type="Google" id="ProtNLM"/>
    </source>
</evidence>
<dbReference type="CDD" id="cd00353">
    <property type="entry name" value="Ribosomal_S15p_S13e"/>
    <property type="match status" value="1"/>
</dbReference>
<dbReference type="InterPro" id="IPR005290">
    <property type="entry name" value="Ribosomal_uS15_bac-type"/>
</dbReference>
<dbReference type="InterPro" id="IPR000589">
    <property type="entry name" value="Ribosomal_uS15"/>
</dbReference>
<evidence type="ECO:0000256" key="2">
    <source>
        <dbReference type="ARBA" id="ARBA00022980"/>
    </source>
</evidence>
<dbReference type="AlphaFoldDB" id="A0A167M918"/>
<dbReference type="Pfam" id="PF00312">
    <property type="entry name" value="Ribosomal_S15"/>
    <property type="match status" value="1"/>
</dbReference>
<dbReference type="Gene3D" id="1.10.287.10">
    <property type="entry name" value="S15/NS1, RNA-binding"/>
    <property type="match status" value="1"/>
</dbReference>
<keyword evidence="3" id="KW-0687">Ribonucleoprotein</keyword>
<name>A0A167M918_CALVF</name>
<dbReference type="SUPFAM" id="SSF47060">
    <property type="entry name" value="S15/NS1 RNA-binding domain"/>
    <property type="match status" value="1"/>
</dbReference>
<accession>A0A167M918</accession>
<dbReference type="Proteomes" id="UP000076738">
    <property type="component" value="Unassembled WGS sequence"/>
</dbReference>
<evidence type="ECO:0000313" key="6">
    <source>
        <dbReference type="Proteomes" id="UP000076738"/>
    </source>
</evidence>
<dbReference type="NCBIfam" id="TIGR00952">
    <property type="entry name" value="S15_bact"/>
    <property type="match status" value="1"/>
</dbReference>
<evidence type="ECO:0000256" key="4">
    <source>
        <dbReference type="SAM" id="MobiDB-lite"/>
    </source>
</evidence>
<dbReference type="GO" id="GO:1990904">
    <property type="term" value="C:ribonucleoprotein complex"/>
    <property type="evidence" value="ECO:0007669"/>
    <property type="project" value="UniProtKB-KW"/>
</dbReference>
<evidence type="ECO:0000256" key="3">
    <source>
        <dbReference type="ARBA" id="ARBA00023274"/>
    </source>
</evidence>
<evidence type="ECO:0000256" key="1">
    <source>
        <dbReference type="ARBA" id="ARBA00008434"/>
    </source>
</evidence>
<sequence>MFRPLTTTCARASSSASPHVLPQFLLPSFSASIHTSRPALESARNEAARLEKKRNVEFRLKRAEHQRSAGPHAVLGHPNTPAGNAQWLACDLARILVDEKALQDEPIPEINEKEIKLPELYQFDIRGAEERVLFDTLPKMSAMAGILVHGERSESQMEATLKTNLMRSHLHGNILSRIVDLRNANAAGIGFENRRRCIRAFGESDEDTGRPEVQAAILTVRIRNLWTHLVTHMNDVHNRRSITMMVHERARILKYLERIDPARFDNLLPRLGLDPRAVKGEIYVKFPPRPNSKEAKGTFKPKIKPKYRYRE</sequence>
<dbReference type="GO" id="GO:0005840">
    <property type="term" value="C:ribosome"/>
    <property type="evidence" value="ECO:0007669"/>
    <property type="project" value="UniProtKB-KW"/>
</dbReference>
<evidence type="ECO:0000313" key="5">
    <source>
        <dbReference type="EMBL" id="KZO96465.1"/>
    </source>
</evidence>